<dbReference type="GO" id="GO:0036297">
    <property type="term" value="P:interstrand cross-link repair"/>
    <property type="evidence" value="ECO:0007669"/>
    <property type="project" value="InterPro"/>
</dbReference>
<dbReference type="RefSeq" id="XP_031558478.1">
    <property type="nucleotide sequence ID" value="XM_031702618.1"/>
</dbReference>
<keyword evidence="3" id="KW-1185">Reference proteome</keyword>
<feature type="domain" description="Fanconi Anaemia group E protein C-terminal" evidence="2">
    <location>
        <begin position="331"/>
        <end position="578"/>
    </location>
</feature>
<evidence type="ECO:0000256" key="1">
    <source>
        <dbReference type="SAM" id="MobiDB-lite"/>
    </source>
</evidence>
<sequence length="585" mass="66305">MSAEKSNDSTDLLNFPSDSFLGTLTASFPLEWQGFFGVLNAYSPNPVQNASLWLKQKQTSSKNSEIPPNYSILFEHLTQDFPVVVKKDIYFKPKIILFPLHLQRNIASFILSNSASIPLECLKKLVKKLEELKEDFYRGCSSTLRKLLKVKIRECEREKESSLQEERAQFYVNVITEESKKRFLGLCEEINKKNLCNDTEYASGTRWISLEDETEEKMKQKQDIASGITNSFPTETGEGVLEFELVEKWDEKKNIEDEKMDIDVAENFQRNILNQKTTENEITIDPSPSKKSKMEEETKSSQLVVPSAPAKFEVAHEQPVITNEFKTKIAPLHNLIQALESQEAVKATNCLDGLNIFCELSSFEIENISNIIKLEDLNDQTIASLCQSFASLESEPSYMHGCAFASHFILPRLQKIEQTASRLLTVSVTTFCKKYPKAVSEGLFIRLLADLSFSSFQADIISKTLKDMPNQDASKYLLELLLKAQNLSQCCLNEDKVLVMQTIIDGKPVLDDSLFKDYISVLQENSVTMAKSLKFAKLLLATIKNYSAQVVFHKEVMEAILQRNETFLKKAGHAALKKTLATVQL</sequence>
<evidence type="ECO:0000313" key="3">
    <source>
        <dbReference type="Proteomes" id="UP000515163"/>
    </source>
</evidence>
<gene>
    <name evidence="4" type="primary">LOC116294926</name>
</gene>
<protein>
    <submittedName>
        <fullName evidence="4">Fanconi anemia group E protein-like</fullName>
    </submittedName>
</protein>
<feature type="region of interest" description="Disordered" evidence="1">
    <location>
        <begin position="279"/>
        <end position="302"/>
    </location>
</feature>
<dbReference type="GeneID" id="116294926"/>
<dbReference type="Proteomes" id="UP000515163">
    <property type="component" value="Unplaced"/>
</dbReference>
<dbReference type="AlphaFoldDB" id="A0A6P8HTB8"/>
<organism evidence="3 4">
    <name type="scientific">Actinia tenebrosa</name>
    <name type="common">Australian red waratah sea anemone</name>
    <dbReference type="NCBI Taxonomy" id="6105"/>
    <lineage>
        <taxon>Eukaryota</taxon>
        <taxon>Metazoa</taxon>
        <taxon>Cnidaria</taxon>
        <taxon>Anthozoa</taxon>
        <taxon>Hexacorallia</taxon>
        <taxon>Actiniaria</taxon>
        <taxon>Actiniidae</taxon>
        <taxon>Actinia</taxon>
    </lineage>
</organism>
<evidence type="ECO:0000259" key="2">
    <source>
        <dbReference type="Pfam" id="PF11510"/>
    </source>
</evidence>
<dbReference type="PANTHER" id="PTHR32094:SF5">
    <property type="entry name" value="FANCONI ANEMIA GROUP E PROTEIN"/>
    <property type="match status" value="1"/>
</dbReference>
<proteinExistence type="predicted"/>
<dbReference type="PANTHER" id="PTHR32094">
    <property type="entry name" value="FANCONI ANEMIA GROUP E PROTEIN"/>
    <property type="match status" value="1"/>
</dbReference>
<name>A0A6P8HTB8_ACTTE</name>
<dbReference type="OrthoDB" id="2449818at2759"/>
<reference evidence="4" key="1">
    <citation type="submission" date="2025-08" db="UniProtKB">
        <authorList>
            <consortium name="RefSeq"/>
        </authorList>
    </citation>
    <scope>IDENTIFICATION</scope>
    <source>
        <tissue evidence="4">Tentacle</tissue>
    </source>
</reference>
<dbReference type="InterPro" id="IPR021025">
    <property type="entry name" value="Fanconi_anaemia_gr_E_prot_C"/>
</dbReference>
<accession>A0A6P8HTB8</accession>
<dbReference type="KEGG" id="aten:116294926"/>
<dbReference type="FunCoup" id="A0A6P8HTB8">
    <property type="interactions" value="890"/>
</dbReference>
<dbReference type="Pfam" id="PF11510">
    <property type="entry name" value="FA_FANCE"/>
    <property type="match status" value="1"/>
</dbReference>
<dbReference type="InterPro" id="IPR039685">
    <property type="entry name" value="FANCE"/>
</dbReference>
<dbReference type="Gene3D" id="1.25.40.480">
    <property type="match status" value="1"/>
</dbReference>
<dbReference type="InParanoid" id="A0A6P8HTB8"/>
<evidence type="ECO:0000313" key="4">
    <source>
        <dbReference type="RefSeq" id="XP_031558478.1"/>
    </source>
</evidence>
<dbReference type="GO" id="GO:0043240">
    <property type="term" value="C:Fanconi anaemia nuclear complex"/>
    <property type="evidence" value="ECO:0007669"/>
    <property type="project" value="InterPro"/>
</dbReference>